<dbReference type="Gene3D" id="3.40.50.1110">
    <property type="entry name" value="SGNH hydrolase"/>
    <property type="match status" value="2"/>
</dbReference>
<dbReference type="Proteomes" id="UP000252733">
    <property type="component" value="Unassembled WGS sequence"/>
</dbReference>
<dbReference type="EMBL" id="QPIZ01000026">
    <property type="protein sequence ID" value="RCW29689.1"/>
    <property type="molecule type" value="Genomic_DNA"/>
</dbReference>
<dbReference type="SUPFAM" id="SSF52266">
    <property type="entry name" value="SGNH hydrolase"/>
    <property type="match status" value="1"/>
</dbReference>
<organism evidence="3 4">
    <name type="scientific">Marinilabilia salmonicolor</name>
    <dbReference type="NCBI Taxonomy" id="989"/>
    <lineage>
        <taxon>Bacteria</taxon>
        <taxon>Pseudomonadati</taxon>
        <taxon>Bacteroidota</taxon>
        <taxon>Bacteroidia</taxon>
        <taxon>Marinilabiliales</taxon>
        <taxon>Marinilabiliaceae</taxon>
        <taxon>Marinilabilia</taxon>
    </lineage>
</organism>
<feature type="domain" description="Sialate O-acetylesterase" evidence="2">
    <location>
        <begin position="109"/>
        <end position="232"/>
    </location>
</feature>
<dbReference type="RefSeq" id="WP_106153660.1">
    <property type="nucleotide sequence ID" value="NZ_PVTS01000011.1"/>
</dbReference>
<dbReference type="GO" id="GO:0005975">
    <property type="term" value="P:carbohydrate metabolic process"/>
    <property type="evidence" value="ECO:0007669"/>
    <property type="project" value="TreeGrafter"/>
</dbReference>
<accession>A0A2T0XFY8</accession>
<dbReference type="OrthoDB" id="9816001at2"/>
<evidence type="ECO:0000256" key="1">
    <source>
        <dbReference type="ARBA" id="ARBA00022801"/>
    </source>
</evidence>
<gene>
    <name evidence="3" type="ORF">DFO77_12648</name>
</gene>
<evidence type="ECO:0000259" key="2">
    <source>
        <dbReference type="Pfam" id="PF03629"/>
    </source>
</evidence>
<dbReference type="PROSITE" id="PS51257">
    <property type="entry name" value="PROKAR_LIPOPROTEIN"/>
    <property type="match status" value="1"/>
</dbReference>
<keyword evidence="4" id="KW-1185">Reference proteome</keyword>
<feature type="domain" description="Sialate O-acetylesterase" evidence="2">
    <location>
        <begin position="450"/>
        <end position="564"/>
    </location>
</feature>
<protein>
    <submittedName>
        <fullName evidence="3">Sialate O-acetylesterase</fullName>
    </submittedName>
</protein>
<dbReference type="PANTHER" id="PTHR22901:SF0">
    <property type="entry name" value="SIALATE O-ACETYLESTERASE"/>
    <property type="match status" value="1"/>
</dbReference>
<evidence type="ECO:0000313" key="4">
    <source>
        <dbReference type="Proteomes" id="UP000252733"/>
    </source>
</evidence>
<evidence type="ECO:0000313" key="3">
    <source>
        <dbReference type="EMBL" id="RCW29689.1"/>
    </source>
</evidence>
<proteinExistence type="predicted"/>
<dbReference type="InterPro" id="IPR039329">
    <property type="entry name" value="SIAE"/>
</dbReference>
<dbReference type="InterPro" id="IPR005181">
    <property type="entry name" value="SASA"/>
</dbReference>
<comment type="caution">
    <text evidence="3">The sequence shown here is derived from an EMBL/GenBank/DDBJ whole genome shotgun (WGS) entry which is preliminary data.</text>
</comment>
<dbReference type="SUPFAM" id="SSF49785">
    <property type="entry name" value="Galactose-binding domain-like"/>
    <property type="match status" value="1"/>
</dbReference>
<dbReference type="Pfam" id="PF03629">
    <property type="entry name" value="SASA"/>
    <property type="match status" value="2"/>
</dbReference>
<name>A0A2T0XFY8_9BACT</name>
<sequence length="679" mass="74715">MKTLFKITLLITAISTLMSCNKETNLSVPSIFSDNMVIQQNKSVAIWGKATPGTEITISGSWEKSATATAGDDSTWQTELSTIEAGGPYELSVSSSDTTITIKNVMLGEVWLASGQSNMEMPLKGWPPNDTILNSAQFITNSDNEAIRMFTVARNMASEPLDNVSGAWVQANPENSGNFSATAYFFARKLNKELNVPIGIIHSSWGGTPIEAWISSTQLKESEDFSDIIKDLEKLAPQAEAYDRWLATNESVSILPTAGNKEPYKDLDAFDEFCSDPATNTANWPSVKLPTTIEQTEIGEMDGIVWFRKDIEIPESWEGQELILSLGPIDDMDVTYLNGEKIGGTEVEGFWQQVRYYTIPAEMAKQGSATIAVKVMDHQGGGGIYGDPDQMKIHPKGNDANAIALDGEWKYNVVGQIAGSKLYLFDPSTDAYESRPELSVQLSSHTPTVLYNAMIAPLVPYTINGTIWYQGETNVGRANQYMELKSALINNWRRDFKNPEMPFYYVQLAPWNYNDVEGISSANLREAQRRSLKIPNTGMAVTLDIGNVNNIHPANKTDVGERLALWALTKDYEKNIPFSGPIPDDFKAQEGKIIITFTNVSDGLKINSDVPNQFEIAGNDGKFFPANATVKEEQVIVSSPKVNQPVNVRYAYKNGAEASLFNGAGLPAPSFTSEETIND</sequence>
<dbReference type="PANTHER" id="PTHR22901">
    <property type="entry name" value="SIALATE O-ACETYLESTERASE"/>
    <property type="match status" value="1"/>
</dbReference>
<dbReference type="InterPro" id="IPR008979">
    <property type="entry name" value="Galactose-bd-like_sf"/>
</dbReference>
<dbReference type="AlphaFoldDB" id="A0A2T0XFY8"/>
<dbReference type="InterPro" id="IPR036514">
    <property type="entry name" value="SGNH_hydro_sf"/>
</dbReference>
<keyword evidence="1" id="KW-0378">Hydrolase</keyword>
<dbReference type="STRING" id="1168289.GCA_000259075_03785"/>
<reference evidence="3 4" key="1">
    <citation type="submission" date="2018-07" db="EMBL/GenBank/DDBJ databases">
        <title>Freshwater and sediment microbial communities from various areas in North America, analyzing microbe dynamics in response to fracking.</title>
        <authorList>
            <person name="Lamendella R."/>
        </authorList>
    </citation>
    <scope>NUCLEOTIDE SEQUENCE [LARGE SCALE GENOMIC DNA]</scope>
    <source>
        <strain evidence="3 4">160A</strain>
    </source>
</reference>
<dbReference type="GO" id="GO:0001681">
    <property type="term" value="F:sialate O-acetylesterase activity"/>
    <property type="evidence" value="ECO:0007669"/>
    <property type="project" value="InterPro"/>
</dbReference>